<dbReference type="PATRIC" id="fig|399804.5.peg.2728"/>
<evidence type="ECO:0008006" key="4">
    <source>
        <dbReference type="Google" id="ProtNLM"/>
    </source>
</evidence>
<keyword evidence="1" id="KW-0812">Transmembrane</keyword>
<evidence type="ECO:0000313" key="3">
    <source>
        <dbReference type="Proteomes" id="UP000008209"/>
    </source>
</evidence>
<proteinExistence type="predicted"/>
<dbReference type="EMBL" id="CP002457">
    <property type="protein sequence ID" value="ADV55055.1"/>
    <property type="molecule type" value="Genomic_DNA"/>
</dbReference>
<reference evidence="2 3" key="1">
    <citation type="submission" date="2011-01" db="EMBL/GenBank/DDBJ databases">
        <title>Complete sequence of Shewanella putrefaciens 200.</title>
        <authorList>
            <consortium name="US DOE Joint Genome Institute"/>
            <person name="Lucas S."/>
            <person name="Copeland A."/>
            <person name="Lapidus A."/>
            <person name="Cheng J.-F."/>
            <person name="Bruce D."/>
            <person name="Goodwin L."/>
            <person name="Pitluck S."/>
            <person name="Munk A.C."/>
            <person name="Detter J.C."/>
            <person name="Han C."/>
            <person name="Tapia R."/>
            <person name="Land M."/>
            <person name="Hauser L."/>
            <person name="Chang Y.-J."/>
            <person name="Jeffries C."/>
            <person name="Kyrpides N."/>
            <person name="Ivanova N."/>
            <person name="Mikhailova N."/>
            <person name="Kolker E."/>
            <person name="Lawrence C."/>
            <person name="McCue L.A."/>
            <person name="DiChristina T."/>
            <person name="Nealson K."/>
            <person name="Fredrickson J.K."/>
            <person name="Woyke T."/>
        </authorList>
    </citation>
    <scope>NUCLEOTIDE SEQUENCE [LARGE SCALE GENOMIC DNA]</scope>
    <source>
        <strain evidence="2 3">200</strain>
    </source>
</reference>
<evidence type="ECO:0000313" key="2">
    <source>
        <dbReference type="EMBL" id="ADV55055.1"/>
    </source>
</evidence>
<gene>
    <name evidence="2" type="ordered locus">Sput200_2633</name>
</gene>
<dbReference type="HOGENOM" id="CLU_1128446_0_0_6"/>
<keyword evidence="1" id="KW-1133">Transmembrane helix</keyword>
<dbReference type="Proteomes" id="UP000008209">
    <property type="component" value="Chromosome"/>
</dbReference>
<feature type="transmembrane region" description="Helical" evidence="1">
    <location>
        <begin position="12"/>
        <end position="32"/>
    </location>
</feature>
<dbReference type="AlphaFoldDB" id="E6XFX7"/>
<keyword evidence="1" id="KW-0472">Membrane</keyword>
<name>E6XFX7_SHEP2</name>
<accession>E6XFX7</accession>
<sequence length="246" mass="27453" precursor="true">MRNISIAGKLGLGFGIVIFFSFVLAITGWLGLINTIDSSDKMVAIQSLNKVISDTKAARENYLRSMKEKDKQVLGDNIELMTSILEVERSKYSNATEAAILDEAISHLIEYKTIYENLTQLIDSKAEKSAEAMQLAQSITDMQAQHVEVMKSSIEGINWQAIAEINAVTVQMKQMDQDARNWFLDTADQTMYETLKQTGNEIITKLQTITSQYQLANTAKTIKSESKLLELYGQLVKINLSVDALG</sequence>
<dbReference type="KEGG" id="shp:Sput200_2633"/>
<organism evidence="2 3">
    <name type="scientific">Shewanella putrefaciens (strain 200)</name>
    <dbReference type="NCBI Taxonomy" id="399804"/>
    <lineage>
        <taxon>Bacteria</taxon>
        <taxon>Pseudomonadati</taxon>
        <taxon>Pseudomonadota</taxon>
        <taxon>Gammaproteobacteria</taxon>
        <taxon>Alteromonadales</taxon>
        <taxon>Shewanellaceae</taxon>
        <taxon>Shewanella</taxon>
    </lineage>
</organism>
<protein>
    <recommendedName>
        <fullName evidence="4">Methyl-accepting chemotaxis protein</fullName>
    </recommendedName>
</protein>
<evidence type="ECO:0000256" key="1">
    <source>
        <dbReference type="SAM" id="Phobius"/>
    </source>
</evidence>